<organism evidence="1 2">
    <name type="scientific">Sphaerochaeta pleomorpha (strain ATCC BAA-1885 / DSM 22778 / Grapes)</name>
    <dbReference type="NCBI Taxonomy" id="158190"/>
    <lineage>
        <taxon>Bacteria</taxon>
        <taxon>Pseudomonadati</taxon>
        <taxon>Spirochaetota</taxon>
        <taxon>Spirochaetia</taxon>
        <taxon>Spirochaetales</taxon>
        <taxon>Sphaerochaetaceae</taxon>
        <taxon>Sphaerochaeta</taxon>
    </lineage>
</organism>
<gene>
    <name evidence="1" type="ordered locus">SpiGrapes_1878</name>
</gene>
<dbReference type="PROSITE" id="PS51257">
    <property type="entry name" value="PROKAR_LIPOPROTEIN"/>
    <property type="match status" value="1"/>
</dbReference>
<dbReference type="Proteomes" id="UP000005632">
    <property type="component" value="Chromosome"/>
</dbReference>
<dbReference type="STRING" id="158190.SpiGrapes_1878"/>
<evidence type="ECO:0000313" key="1">
    <source>
        <dbReference type="EMBL" id="AEV29672.1"/>
    </source>
</evidence>
<accession>G8QYP5</accession>
<dbReference type="HOGENOM" id="CLU_1703124_0_0_12"/>
<keyword evidence="2" id="KW-1185">Reference proteome</keyword>
<proteinExistence type="predicted"/>
<evidence type="ECO:0000313" key="2">
    <source>
        <dbReference type="Proteomes" id="UP000005632"/>
    </source>
</evidence>
<protein>
    <submittedName>
        <fullName evidence="1">Uncharacterized protein</fullName>
    </submittedName>
</protein>
<reference evidence="1 2" key="1">
    <citation type="submission" date="2011-11" db="EMBL/GenBank/DDBJ databases">
        <title>Complete sequence of Spirochaeta sp. grapes.</title>
        <authorList>
            <consortium name="US DOE Joint Genome Institute"/>
            <person name="Lucas S."/>
            <person name="Han J."/>
            <person name="Lapidus A."/>
            <person name="Cheng J.-F."/>
            <person name="Goodwin L."/>
            <person name="Pitluck S."/>
            <person name="Peters L."/>
            <person name="Ovchinnikova G."/>
            <person name="Munk A.C."/>
            <person name="Detter J.C."/>
            <person name="Han C."/>
            <person name="Tapia R."/>
            <person name="Land M."/>
            <person name="Hauser L."/>
            <person name="Kyrpides N."/>
            <person name="Ivanova N."/>
            <person name="Pagani I."/>
            <person name="Ritalahtilisa K."/>
            <person name="Loeffler F."/>
            <person name="Woyke T."/>
        </authorList>
    </citation>
    <scope>NUCLEOTIDE SEQUENCE [LARGE SCALE GENOMIC DNA]</scope>
    <source>
        <strain evidence="2">ATCC BAA-1885 / DSM 22778 / Grapes</strain>
    </source>
</reference>
<sequence length="154" mass="16931">MDRMGSIGFHCRKFFLAFLILQLSTSCLLFSAITLQTSGTQVRFDIAQMTESSKQGDFLPICDLALAAKQKGIGTVTVAHSSLTDGDRSIGYSLFYEEKGILKPIDKAVFHYSASPDSLQVVHVSRLWAKIEKPLEGDSGNYESNVAFSLVLDM</sequence>
<dbReference type="EMBL" id="CP003155">
    <property type="protein sequence ID" value="AEV29672.1"/>
    <property type="molecule type" value="Genomic_DNA"/>
</dbReference>
<dbReference type="AlphaFoldDB" id="G8QYP5"/>
<dbReference type="KEGG" id="sgp:SpiGrapes_1878"/>
<name>G8QYP5_SPHPG</name>